<accession>A0A8S2Z895</accession>
<evidence type="ECO:0000256" key="1">
    <source>
        <dbReference type="SAM" id="MobiDB-lite"/>
    </source>
</evidence>
<dbReference type="PANTHER" id="PTHR46068">
    <property type="entry name" value="PROTEIN CBG27172"/>
    <property type="match status" value="1"/>
</dbReference>
<dbReference type="EMBL" id="CAJOBC010126759">
    <property type="protein sequence ID" value="CAF4597826.1"/>
    <property type="molecule type" value="Genomic_DNA"/>
</dbReference>
<evidence type="ECO:0000313" key="2">
    <source>
        <dbReference type="EMBL" id="CAF4597826.1"/>
    </source>
</evidence>
<dbReference type="InterPro" id="IPR036397">
    <property type="entry name" value="RNaseH_sf"/>
</dbReference>
<evidence type="ECO:0000313" key="3">
    <source>
        <dbReference type="Proteomes" id="UP000681722"/>
    </source>
</evidence>
<dbReference type="PANTHER" id="PTHR46068:SF1">
    <property type="entry name" value="TRANSPOSASE IS30-LIKE HTH DOMAIN-CONTAINING PROTEIN"/>
    <property type="match status" value="1"/>
</dbReference>
<organism evidence="2 3">
    <name type="scientific">Didymodactylos carnosus</name>
    <dbReference type="NCBI Taxonomy" id="1234261"/>
    <lineage>
        <taxon>Eukaryota</taxon>
        <taxon>Metazoa</taxon>
        <taxon>Spiralia</taxon>
        <taxon>Gnathifera</taxon>
        <taxon>Rotifera</taxon>
        <taxon>Eurotatoria</taxon>
        <taxon>Bdelloidea</taxon>
        <taxon>Philodinida</taxon>
        <taxon>Philodinidae</taxon>
        <taxon>Didymodactylos</taxon>
    </lineage>
</organism>
<dbReference type="OrthoDB" id="6930896at2759"/>
<reference evidence="2" key="1">
    <citation type="submission" date="2021-02" db="EMBL/GenBank/DDBJ databases">
        <authorList>
            <person name="Nowell W R."/>
        </authorList>
    </citation>
    <scope>NUCLEOTIDE SEQUENCE</scope>
</reference>
<comment type="caution">
    <text evidence="2">The sequence shown here is derived from an EMBL/GenBank/DDBJ whole genome shotgun (WGS) entry which is preliminary data.</text>
</comment>
<proteinExistence type="predicted"/>
<sequence>MCREFGELSLKSPPGPKRTKRTKRLVQRVKQHLLRNKKKKSARKLAKSLNVSKTIIRRVIRDDLGLKSYVKCVAPKLTDTQKQKRFSFEIWARKNVRKSLARKILFSDEKRFDIDGVYNRQNDRIYAPNREQADENGGIHRKTKFPQGVMVWLRVCYDGVTRPVIIGNGTINHQRYIDEILPVALEDGQKLMGNEFTFQQDGVPAHK</sequence>
<feature type="region of interest" description="Disordered" evidence="1">
    <location>
        <begin position="1"/>
        <end position="23"/>
    </location>
</feature>
<dbReference type="PROSITE" id="PS50896">
    <property type="entry name" value="LISH"/>
    <property type="match status" value="1"/>
</dbReference>
<gene>
    <name evidence="2" type="ORF">SRO942_LOCUS48750</name>
</gene>
<dbReference type="AlphaFoldDB" id="A0A8S2Z895"/>
<evidence type="ECO:0008006" key="4">
    <source>
        <dbReference type="Google" id="ProtNLM"/>
    </source>
</evidence>
<feature type="non-terminal residue" evidence="2">
    <location>
        <position position="207"/>
    </location>
</feature>
<dbReference type="Proteomes" id="UP000681722">
    <property type="component" value="Unassembled WGS sequence"/>
</dbReference>
<dbReference type="GO" id="GO:0003676">
    <property type="term" value="F:nucleic acid binding"/>
    <property type="evidence" value="ECO:0007669"/>
    <property type="project" value="InterPro"/>
</dbReference>
<name>A0A8S2Z895_9BILA</name>
<dbReference type="InterPro" id="IPR006594">
    <property type="entry name" value="LisH"/>
</dbReference>
<dbReference type="Gene3D" id="3.30.420.10">
    <property type="entry name" value="Ribonuclease H-like superfamily/Ribonuclease H"/>
    <property type="match status" value="1"/>
</dbReference>
<protein>
    <recommendedName>
        <fullName evidence="4">Transposase</fullName>
    </recommendedName>
</protein>